<dbReference type="Proteomes" id="UP000020561">
    <property type="component" value="Unassembled WGS sequence"/>
</dbReference>
<dbReference type="AlphaFoldDB" id="X7Y3P8"/>
<name>X7Y3P8_MYCKA</name>
<dbReference type="EMBL" id="JAOA01000023">
    <property type="protein sequence ID" value="EUA01035.1"/>
    <property type="molecule type" value="Genomic_DNA"/>
</dbReference>
<feature type="region of interest" description="Disordered" evidence="1">
    <location>
        <begin position="1"/>
        <end position="22"/>
    </location>
</feature>
<evidence type="ECO:0000313" key="2">
    <source>
        <dbReference type="EMBL" id="EUA01035.1"/>
    </source>
</evidence>
<proteinExistence type="predicted"/>
<dbReference type="PATRIC" id="fig|1299326.3.peg.6419"/>
<gene>
    <name evidence="2" type="primary">int</name>
    <name evidence="2" type="ORF">I545_6680</name>
</gene>
<evidence type="ECO:0000256" key="1">
    <source>
        <dbReference type="SAM" id="MobiDB-lite"/>
    </source>
</evidence>
<organism evidence="2 3">
    <name type="scientific">Mycobacterium kansasii 662</name>
    <dbReference type="NCBI Taxonomy" id="1299326"/>
    <lineage>
        <taxon>Bacteria</taxon>
        <taxon>Bacillati</taxon>
        <taxon>Actinomycetota</taxon>
        <taxon>Actinomycetes</taxon>
        <taxon>Mycobacteriales</taxon>
        <taxon>Mycobacteriaceae</taxon>
        <taxon>Mycobacterium</taxon>
    </lineage>
</organism>
<reference evidence="2 3" key="1">
    <citation type="submission" date="2013-12" db="EMBL/GenBank/DDBJ databases">
        <authorList>
            <person name="Brown-Elliot B."/>
            <person name="Wallace R."/>
            <person name="Lenaerts A."/>
            <person name="Ordway D."/>
            <person name="DeGroote M.A."/>
            <person name="Parker T."/>
            <person name="Sizemore C."/>
            <person name="Tallon L.J."/>
            <person name="Sadzewicz L.K."/>
            <person name="Sengamalay N."/>
            <person name="Fraser C.M."/>
            <person name="Hine E."/>
            <person name="Shefchek K.A."/>
            <person name="Das S.P."/>
            <person name="Tettelin H."/>
        </authorList>
    </citation>
    <scope>NUCLEOTIDE SEQUENCE [LARGE SCALE GENOMIC DNA]</scope>
    <source>
        <strain evidence="2 3">662</strain>
    </source>
</reference>
<evidence type="ECO:0000313" key="3">
    <source>
        <dbReference type="Proteomes" id="UP000020561"/>
    </source>
</evidence>
<protein>
    <submittedName>
        <fullName evidence="2">Integrase, catalytic region domain protein</fullName>
    </submittedName>
</protein>
<sequence>MTGQHRATQRHEPAAETAQDPDAGLRAWLRRYAKTIRGVGFGPLITMPALKVGKSITRRCNGSGVRKLARAAAAAP</sequence>
<accession>X7Y3P8</accession>
<comment type="caution">
    <text evidence="2">The sequence shown here is derived from an EMBL/GenBank/DDBJ whole genome shotgun (WGS) entry which is preliminary data.</text>
</comment>